<gene>
    <name evidence="2" type="ORF">F2P81_014750</name>
</gene>
<dbReference type="EMBL" id="VEVO01000013">
    <property type="protein sequence ID" value="KAF0032460.1"/>
    <property type="molecule type" value="Genomic_DNA"/>
</dbReference>
<sequence length="97" mass="11032">MTSTRPKDHLRLDLLFKIKAPELPPRNPNLIRNQVKRPKTPALRSPPTGVSIRQPSVELSDLQLKASYFFNKKNQQLEVKSSDFDIVFFGGVVDAFP</sequence>
<dbReference type="AlphaFoldDB" id="A0A6A4SKT3"/>
<proteinExistence type="predicted"/>
<comment type="caution">
    <text evidence="2">The sequence shown here is derived from an EMBL/GenBank/DDBJ whole genome shotgun (WGS) entry which is preliminary data.</text>
</comment>
<evidence type="ECO:0000313" key="3">
    <source>
        <dbReference type="Proteomes" id="UP000438429"/>
    </source>
</evidence>
<name>A0A6A4SKT3_SCOMX</name>
<organism evidence="2 3">
    <name type="scientific">Scophthalmus maximus</name>
    <name type="common">Turbot</name>
    <name type="synonym">Psetta maxima</name>
    <dbReference type="NCBI Taxonomy" id="52904"/>
    <lineage>
        <taxon>Eukaryota</taxon>
        <taxon>Metazoa</taxon>
        <taxon>Chordata</taxon>
        <taxon>Craniata</taxon>
        <taxon>Vertebrata</taxon>
        <taxon>Euteleostomi</taxon>
        <taxon>Actinopterygii</taxon>
        <taxon>Neopterygii</taxon>
        <taxon>Teleostei</taxon>
        <taxon>Neoteleostei</taxon>
        <taxon>Acanthomorphata</taxon>
        <taxon>Carangaria</taxon>
        <taxon>Pleuronectiformes</taxon>
        <taxon>Pleuronectoidei</taxon>
        <taxon>Scophthalmidae</taxon>
        <taxon>Scophthalmus</taxon>
    </lineage>
</organism>
<evidence type="ECO:0000256" key="1">
    <source>
        <dbReference type="SAM" id="MobiDB-lite"/>
    </source>
</evidence>
<feature type="region of interest" description="Disordered" evidence="1">
    <location>
        <begin position="25"/>
        <end position="51"/>
    </location>
</feature>
<evidence type="ECO:0000313" key="2">
    <source>
        <dbReference type="EMBL" id="KAF0032460.1"/>
    </source>
</evidence>
<dbReference type="Proteomes" id="UP000438429">
    <property type="component" value="Unassembled WGS sequence"/>
</dbReference>
<accession>A0A6A4SKT3</accession>
<reference evidence="2 3" key="1">
    <citation type="submission" date="2019-06" db="EMBL/GenBank/DDBJ databases">
        <title>Draft genomes of female and male turbot (Scophthalmus maximus).</title>
        <authorList>
            <person name="Xu H."/>
            <person name="Xu X.-W."/>
            <person name="Shao C."/>
            <person name="Chen S."/>
        </authorList>
    </citation>
    <scope>NUCLEOTIDE SEQUENCE [LARGE SCALE GENOMIC DNA]</scope>
    <source>
        <strain evidence="2">Ysfricsl-2016a</strain>
        <tissue evidence="2">Blood</tissue>
    </source>
</reference>
<protein>
    <submittedName>
        <fullName evidence="2">Uncharacterized protein</fullName>
    </submittedName>
</protein>